<keyword evidence="1" id="KW-1133">Transmembrane helix</keyword>
<gene>
    <name evidence="2" type="ORF">SVIM_LOCUS200846</name>
</gene>
<dbReference type="EMBL" id="CAADRP010001324">
    <property type="protein sequence ID" value="VFU37658.1"/>
    <property type="molecule type" value="Genomic_DNA"/>
</dbReference>
<evidence type="ECO:0000256" key="1">
    <source>
        <dbReference type="SAM" id="Phobius"/>
    </source>
</evidence>
<feature type="transmembrane region" description="Helical" evidence="1">
    <location>
        <begin position="81"/>
        <end position="99"/>
    </location>
</feature>
<keyword evidence="1" id="KW-0812">Transmembrane</keyword>
<reference evidence="2" key="1">
    <citation type="submission" date="2019-03" db="EMBL/GenBank/DDBJ databases">
        <authorList>
            <person name="Mank J."/>
            <person name="Almeida P."/>
        </authorList>
    </citation>
    <scope>NUCLEOTIDE SEQUENCE</scope>
    <source>
        <strain evidence="2">78183</strain>
    </source>
</reference>
<accession>A0A6N2L9F7</accession>
<protein>
    <submittedName>
        <fullName evidence="2">Uncharacterized protein</fullName>
    </submittedName>
</protein>
<organism evidence="2">
    <name type="scientific">Salix viminalis</name>
    <name type="common">Common osier</name>
    <name type="synonym">Basket willow</name>
    <dbReference type="NCBI Taxonomy" id="40686"/>
    <lineage>
        <taxon>Eukaryota</taxon>
        <taxon>Viridiplantae</taxon>
        <taxon>Streptophyta</taxon>
        <taxon>Embryophyta</taxon>
        <taxon>Tracheophyta</taxon>
        <taxon>Spermatophyta</taxon>
        <taxon>Magnoliopsida</taxon>
        <taxon>eudicotyledons</taxon>
        <taxon>Gunneridae</taxon>
        <taxon>Pentapetalae</taxon>
        <taxon>rosids</taxon>
        <taxon>fabids</taxon>
        <taxon>Malpighiales</taxon>
        <taxon>Salicaceae</taxon>
        <taxon>Saliceae</taxon>
        <taxon>Salix</taxon>
    </lineage>
</organism>
<evidence type="ECO:0000313" key="2">
    <source>
        <dbReference type="EMBL" id="VFU37658.1"/>
    </source>
</evidence>
<dbReference type="AlphaFoldDB" id="A0A6N2L9F7"/>
<feature type="transmembrane region" description="Helical" evidence="1">
    <location>
        <begin position="26"/>
        <end position="43"/>
    </location>
</feature>
<keyword evidence="1" id="KW-0472">Membrane</keyword>
<feature type="transmembrane region" description="Helical" evidence="1">
    <location>
        <begin position="55"/>
        <end position="75"/>
    </location>
</feature>
<name>A0A6N2L9F7_SALVM</name>
<feature type="transmembrane region" description="Helical" evidence="1">
    <location>
        <begin position="111"/>
        <end position="133"/>
    </location>
</feature>
<proteinExistence type="predicted"/>
<sequence length="156" mass="17622">MINNKVAAKCHACEKHRRVVNQGSHLPGRMVSLIICLILTILVKMQQINLLPQIILLKTRILGWTIIVVSLQISVPWNQMVSSASILLHLVFLFPKLPLLPLQDSQCQAELYLQAFLLMGQCTMILTILQIIFYKTLHHYLGTLASLGMLNSLILQ</sequence>